<accession>A0ACA9KZQ1</accession>
<evidence type="ECO:0000313" key="2">
    <source>
        <dbReference type="Proteomes" id="UP000789525"/>
    </source>
</evidence>
<dbReference type="Proteomes" id="UP000789525">
    <property type="component" value="Unassembled WGS sequence"/>
</dbReference>
<keyword evidence="2" id="KW-1185">Reference proteome</keyword>
<dbReference type="EMBL" id="CAJVPT010003729">
    <property type="protein sequence ID" value="CAG8499454.1"/>
    <property type="molecule type" value="Genomic_DNA"/>
</dbReference>
<organism evidence="1 2">
    <name type="scientific">Acaulospora colombiana</name>
    <dbReference type="NCBI Taxonomy" id="27376"/>
    <lineage>
        <taxon>Eukaryota</taxon>
        <taxon>Fungi</taxon>
        <taxon>Fungi incertae sedis</taxon>
        <taxon>Mucoromycota</taxon>
        <taxon>Glomeromycotina</taxon>
        <taxon>Glomeromycetes</taxon>
        <taxon>Diversisporales</taxon>
        <taxon>Acaulosporaceae</taxon>
        <taxon>Acaulospora</taxon>
    </lineage>
</organism>
<gene>
    <name evidence="1" type="ORF">ACOLOM_LOCUS2730</name>
</gene>
<proteinExistence type="predicted"/>
<comment type="caution">
    <text evidence="1">The sequence shown here is derived from an EMBL/GenBank/DDBJ whole genome shotgun (WGS) entry which is preliminary data.</text>
</comment>
<protein>
    <submittedName>
        <fullName evidence="1">2708_t:CDS:1</fullName>
    </submittedName>
</protein>
<sequence length="322" mass="35136">MSVRQDLVKSAVNFLKDPQVQNSPLQKRVAFLESKGLTTNEIEEAIRQVKDGGNNELSAAVVGLSQAPVQPVPTQVALAPPPPVPRLDWRDFFIGAVLIGGIGYAIVEVAKKYIGPLLRTPTADELERDKQFLSDQFTITSETLDIVKADTKVARKNIDEQSSRIKETLETLDSLLKDMKVQEGKRDNDLKNLKEDVDAIRNLIPKLIERSKESQAQSLTELQSELKSLKSLLTNRRSSVERSPINEALTSASSTIPTTTNVTSPTVISPLPFSSVASGRPSIPAWQMGTNITTATKVPVEQNPSEQNGTATTNGVENSVLQ</sequence>
<evidence type="ECO:0000313" key="1">
    <source>
        <dbReference type="EMBL" id="CAG8499454.1"/>
    </source>
</evidence>
<reference evidence="1" key="1">
    <citation type="submission" date="2021-06" db="EMBL/GenBank/DDBJ databases">
        <authorList>
            <person name="Kallberg Y."/>
            <person name="Tangrot J."/>
            <person name="Rosling A."/>
        </authorList>
    </citation>
    <scope>NUCLEOTIDE SEQUENCE</scope>
    <source>
        <strain evidence="1">CL356</strain>
    </source>
</reference>
<name>A0ACA9KZQ1_9GLOM</name>